<accession>A0A8C4R441</accession>
<reference evidence="1" key="1">
    <citation type="submission" date="2025-08" db="UniProtKB">
        <authorList>
            <consortium name="Ensembl"/>
        </authorList>
    </citation>
    <scope>IDENTIFICATION</scope>
</reference>
<reference evidence="1" key="2">
    <citation type="submission" date="2025-09" db="UniProtKB">
        <authorList>
            <consortium name="Ensembl"/>
        </authorList>
    </citation>
    <scope>IDENTIFICATION</scope>
</reference>
<name>A0A8C4R441_EPTBU</name>
<dbReference type="Ensembl" id="ENSEBUT00000024467.1">
    <property type="protein sequence ID" value="ENSEBUP00000023891.1"/>
    <property type="gene ID" value="ENSEBUG00000014718.1"/>
</dbReference>
<dbReference type="GeneTree" id="ENSGT00390000011192"/>
<proteinExistence type="predicted"/>
<protein>
    <submittedName>
        <fullName evidence="1">Uncharacterized protein</fullName>
    </submittedName>
</protein>
<sequence>MAGAPEDDITALARSSWRRVLSAARGMEVFVDRPCMESLHWALGDAAAFQSGVMNVRPFPCPPSTLRVVTEAILVVGSPLSTSGALRETLSLSGLHRCVIATAVSHGAHVEILGATEKIRGWLGFKDAQVQVLHFPGLSFAPVIRGFLFTPAFSSMSPLLPSDLGPMNRSRPAKKRFRSLAELDVHALPSGFHKALCLLASTVEDVLGALAVREECFFVGPTARLAALKLANSARSRIRRKNALGRASVVFLDRSLDLADSIKIKCAQVVFLLYNLFLIYPRVQLLIRAPPRLLSYILLWLTKFANHHSGPLGEISR</sequence>
<dbReference type="Proteomes" id="UP000694388">
    <property type="component" value="Unplaced"/>
</dbReference>
<keyword evidence="2" id="KW-1185">Reference proteome</keyword>
<dbReference type="AlphaFoldDB" id="A0A8C4R441"/>
<dbReference type="OMA" id="ICTSICN"/>
<evidence type="ECO:0000313" key="2">
    <source>
        <dbReference type="Proteomes" id="UP000694388"/>
    </source>
</evidence>
<organism evidence="1 2">
    <name type="scientific">Eptatretus burgeri</name>
    <name type="common">Inshore hagfish</name>
    <dbReference type="NCBI Taxonomy" id="7764"/>
    <lineage>
        <taxon>Eukaryota</taxon>
        <taxon>Metazoa</taxon>
        <taxon>Chordata</taxon>
        <taxon>Craniata</taxon>
        <taxon>Vertebrata</taxon>
        <taxon>Cyclostomata</taxon>
        <taxon>Myxini</taxon>
        <taxon>Myxiniformes</taxon>
        <taxon>Myxinidae</taxon>
        <taxon>Eptatretinae</taxon>
        <taxon>Eptatretus</taxon>
    </lineage>
</organism>
<evidence type="ECO:0000313" key="1">
    <source>
        <dbReference type="Ensembl" id="ENSEBUP00000023891.1"/>
    </source>
</evidence>